<accession>A0A8D9ACJ3</accession>
<protein>
    <submittedName>
        <fullName evidence="1">Uncharacterized protein</fullName>
    </submittedName>
</protein>
<sequence length="100" mass="11532">MIHNFPLSNQMIIEMTKIQLPPMLSYKVLNICDTCTTNSRFESTLELHITTLPTVNNKYSISILFNNKLRSIIINSSKSLRKCKQISLTQSHSENVNKYL</sequence>
<dbReference type="EMBL" id="HBUF01562061">
    <property type="protein sequence ID" value="CAG6762864.1"/>
    <property type="molecule type" value="Transcribed_RNA"/>
</dbReference>
<reference evidence="1" key="1">
    <citation type="submission" date="2021-05" db="EMBL/GenBank/DDBJ databases">
        <authorList>
            <person name="Alioto T."/>
            <person name="Alioto T."/>
            <person name="Gomez Garrido J."/>
        </authorList>
    </citation>
    <scope>NUCLEOTIDE SEQUENCE</scope>
</reference>
<organism evidence="1">
    <name type="scientific">Cacopsylla melanoneura</name>
    <dbReference type="NCBI Taxonomy" id="428564"/>
    <lineage>
        <taxon>Eukaryota</taxon>
        <taxon>Metazoa</taxon>
        <taxon>Ecdysozoa</taxon>
        <taxon>Arthropoda</taxon>
        <taxon>Hexapoda</taxon>
        <taxon>Insecta</taxon>
        <taxon>Pterygota</taxon>
        <taxon>Neoptera</taxon>
        <taxon>Paraneoptera</taxon>
        <taxon>Hemiptera</taxon>
        <taxon>Sternorrhyncha</taxon>
        <taxon>Psylloidea</taxon>
        <taxon>Psyllidae</taxon>
        <taxon>Psyllinae</taxon>
        <taxon>Cacopsylla</taxon>
    </lineage>
</organism>
<evidence type="ECO:0000313" key="1">
    <source>
        <dbReference type="EMBL" id="CAG6762864.1"/>
    </source>
</evidence>
<dbReference type="AlphaFoldDB" id="A0A8D9ACJ3"/>
<name>A0A8D9ACJ3_9HEMI</name>
<proteinExistence type="predicted"/>
<dbReference type="EMBL" id="HBUF01562062">
    <property type="protein sequence ID" value="CAG6762865.1"/>
    <property type="molecule type" value="Transcribed_RNA"/>
</dbReference>